<organism evidence="1 2">
    <name type="scientific">Mesorhizobium shangrilense</name>
    <dbReference type="NCBI Taxonomy" id="460060"/>
    <lineage>
        <taxon>Bacteria</taxon>
        <taxon>Pseudomonadati</taxon>
        <taxon>Pseudomonadota</taxon>
        <taxon>Alphaproteobacteria</taxon>
        <taxon>Hyphomicrobiales</taxon>
        <taxon>Phyllobacteriaceae</taxon>
        <taxon>Mesorhizobium</taxon>
    </lineage>
</organism>
<reference evidence="1 2" key="1">
    <citation type="submission" date="2024-06" db="EMBL/GenBank/DDBJ databases">
        <authorList>
            <person name="Kim D.-U."/>
        </authorList>
    </citation>
    <scope>NUCLEOTIDE SEQUENCE [LARGE SCALE GENOMIC DNA]</scope>
    <source>
        <strain evidence="1 2">KACC15460</strain>
    </source>
</reference>
<gene>
    <name evidence="1" type="ORF">ABVQ20_00870</name>
</gene>
<evidence type="ECO:0000313" key="1">
    <source>
        <dbReference type="EMBL" id="MET2825523.1"/>
    </source>
</evidence>
<keyword evidence="2" id="KW-1185">Reference proteome</keyword>
<dbReference type="Gene3D" id="6.10.250.730">
    <property type="match status" value="1"/>
</dbReference>
<evidence type="ECO:0000313" key="2">
    <source>
        <dbReference type="Proteomes" id="UP001548832"/>
    </source>
</evidence>
<proteinExistence type="predicted"/>
<dbReference type="InterPro" id="IPR010385">
    <property type="entry name" value="DUF982"/>
</dbReference>
<accession>A0ABV2D7T6</accession>
<name>A0ABV2D7T6_9HYPH</name>
<dbReference type="Proteomes" id="UP001548832">
    <property type="component" value="Unassembled WGS sequence"/>
</dbReference>
<dbReference type="RefSeq" id="WP_354457617.1">
    <property type="nucleotide sequence ID" value="NZ_JBEWSZ010000001.1"/>
</dbReference>
<protein>
    <submittedName>
        <fullName evidence="1">DUF982 domain-containing protein</fullName>
    </submittedName>
</protein>
<comment type="caution">
    <text evidence="1">The sequence shown here is derived from an EMBL/GenBank/DDBJ whole genome shotgun (WGS) entry which is preliminary data.</text>
</comment>
<dbReference type="EMBL" id="JBEWSZ010000001">
    <property type="protein sequence ID" value="MET2825523.1"/>
    <property type="molecule type" value="Genomic_DNA"/>
</dbReference>
<sequence length="99" mass="10808">MRALPALTIRFIDARSMVVTSIPDARKALEGHWCNKEAKSYKTAAQLLAAAENGASRPAVAWSAFERAAREQGLLKAKERPTGLRAQIAASLFVSRRDV</sequence>
<dbReference type="Pfam" id="PF06169">
    <property type="entry name" value="DUF982"/>
    <property type="match status" value="1"/>
</dbReference>